<keyword evidence="8" id="KW-1185">Reference proteome</keyword>
<gene>
    <name evidence="7" type="ORF">B0T19DRAFT_201188</name>
</gene>
<organism evidence="7 8">
    <name type="scientific">Cercophora scortea</name>
    <dbReference type="NCBI Taxonomy" id="314031"/>
    <lineage>
        <taxon>Eukaryota</taxon>
        <taxon>Fungi</taxon>
        <taxon>Dikarya</taxon>
        <taxon>Ascomycota</taxon>
        <taxon>Pezizomycotina</taxon>
        <taxon>Sordariomycetes</taxon>
        <taxon>Sordariomycetidae</taxon>
        <taxon>Sordariales</taxon>
        <taxon>Lasiosphaeriaceae</taxon>
        <taxon>Cercophora</taxon>
    </lineage>
</organism>
<comment type="caution">
    <text evidence="7">The sequence shown here is derived from an EMBL/GenBank/DDBJ whole genome shotgun (WGS) entry which is preliminary data.</text>
</comment>
<dbReference type="Proteomes" id="UP001286456">
    <property type="component" value="Unassembled WGS sequence"/>
</dbReference>
<feature type="region of interest" description="Disordered" evidence="5">
    <location>
        <begin position="168"/>
        <end position="188"/>
    </location>
</feature>
<dbReference type="Gene3D" id="3.90.1590.10">
    <property type="entry name" value="glutathione-dependent formaldehyde- activating enzyme (gfa)"/>
    <property type="match status" value="2"/>
</dbReference>
<dbReference type="InterPro" id="IPR006913">
    <property type="entry name" value="CENP-V/GFA"/>
</dbReference>
<comment type="similarity">
    <text evidence="1">Belongs to the Gfa family.</text>
</comment>
<keyword evidence="2" id="KW-0479">Metal-binding</keyword>
<dbReference type="PANTHER" id="PTHR33337">
    <property type="entry name" value="GFA DOMAIN-CONTAINING PROTEIN"/>
    <property type="match status" value="1"/>
</dbReference>
<reference evidence="7" key="1">
    <citation type="journal article" date="2023" name="Mol. Phylogenet. Evol.">
        <title>Genome-scale phylogeny and comparative genomics of the fungal order Sordariales.</title>
        <authorList>
            <person name="Hensen N."/>
            <person name="Bonometti L."/>
            <person name="Westerberg I."/>
            <person name="Brannstrom I.O."/>
            <person name="Guillou S."/>
            <person name="Cros-Aarteil S."/>
            <person name="Calhoun S."/>
            <person name="Haridas S."/>
            <person name="Kuo A."/>
            <person name="Mondo S."/>
            <person name="Pangilinan J."/>
            <person name="Riley R."/>
            <person name="LaButti K."/>
            <person name="Andreopoulos B."/>
            <person name="Lipzen A."/>
            <person name="Chen C."/>
            <person name="Yan M."/>
            <person name="Daum C."/>
            <person name="Ng V."/>
            <person name="Clum A."/>
            <person name="Steindorff A."/>
            <person name="Ohm R.A."/>
            <person name="Martin F."/>
            <person name="Silar P."/>
            <person name="Natvig D.O."/>
            <person name="Lalanne C."/>
            <person name="Gautier V."/>
            <person name="Ament-Velasquez S.L."/>
            <person name="Kruys A."/>
            <person name="Hutchinson M.I."/>
            <person name="Powell A.J."/>
            <person name="Barry K."/>
            <person name="Miller A.N."/>
            <person name="Grigoriev I.V."/>
            <person name="Debuchy R."/>
            <person name="Gladieux P."/>
            <person name="Hiltunen Thoren M."/>
            <person name="Johannesson H."/>
        </authorList>
    </citation>
    <scope>NUCLEOTIDE SEQUENCE</scope>
    <source>
        <strain evidence="7">SMH4131-1</strain>
    </source>
</reference>
<dbReference type="GO" id="GO:0046872">
    <property type="term" value="F:metal ion binding"/>
    <property type="evidence" value="ECO:0007669"/>
    <property type="project" value="UniProtKB-KW"/>
</dbReference>
<dbReference type="AlphaFoldDB" id="A0AAE0IFG1"/>
<reference evidence="7" key="2">
    <citation type="submission" date="2023-06" db="EMBL/GenBank/DDBJ databases">
        <authorList>
            <consortium name="Lawrence Berkeley National Laboratory"/>
            <person name="Haridas S."/>
            <person name="Hensen N."/>
            <person name="Bonometti L."/>
            <person name="Westerberg I."/>
            <person name="Brannstrom I.O."/>
            <person name="Guillou S."/>
            <person name="Cros-Aarteil S."/>
            <person name="Calhoun S."/>
            <person name="Kuo A."/>
            <person name="Mondo S."/>
            <person name="Pangilinan J."/>
            <person name="Riley R."/>
            <person name="Labutti K."/>
            <person name="Andreopoulos B."/>
            <person name="Lipzen A."/>
            <person name="Chen C."/>
            <person name="Yanf M."/>
            <person name="Daum C."/>
            <person name="Ng V."/>
            <person name="Clum A."/>
            <person name="Steindorff A."/>
            <person name="Ohm R."/>
            <person name="Martin F."/>
            <person name="Silar P."/>
            <person name="Natvig D."/>
            <person name="Lalanne C."/>
            <person name="Gautier V."/>
            <person name="Ament-Velasquez S.L."/>
            <person name="Kruys A."/>
            <person name="Hutchinson M.I."/>
            <person name="Powell A.J."/>
            <person name="Barry K."/>
            <person name="Miller A.N."/>
            <person name="Grigoriev I.V."/>
            <person name="Debuchy R."/>
            <person name="Gladieux P."/>
            <person name="Thoren M.H."/>
            <person name="Johannesson H."/>
        </authorList>
    </citation>
    <scope>NUCLEOTIDE SEQUENCE</scope>
    <source>
        <strain evidence="7">SMH4131-1</strain>
    </source>
</reference>
<evidence type="ECO:0000256" key="5">
    <source>
        <dbReference type="SAM" id="MobiDB-lite"/>
    </source>
</evidence>
<evidence type="ECO:0000259" key="6">
    <source>
        <dbReference type="PROSITE" id="PS51891"/>
    </source>
</evidence>
<evidence type="ECO:0000313" key="7">
    <source>
        <dbReference type="EMBL" id="KAK3323301.1"/>
    </source>
</evidence>
<evidence type="ECO:0000256" key="2">
    <source>
        <dbReference type="ARBA" id="ARBA00022723"/>
    </source>
</evidence>
<name>A0AAE0IFG1_9PEZI</name>
<dbReference type="GO" id="GO:0016846">
    <property type="term" value="F:carbon-sulfur lyase activity"/>
    <property type="evidence" value="ECO:0007669"/>
    <property type="project" value="InterPro"/>
</dbReference>
<accession>A0AAE0IFG1</accession>
<keyword evidence="4" id="KW-0456">Lyase</keyword>
<evidence type="ECO:0000256" key="3">
    <source>
        <dbReference type="ARBA" id="ARBA00022833"/>
    </source>
</evidence>
<protein>
    <submittedName>
        <fullName evidence="7">Mss4-like protein</fullName>
    </submittedName>
</protein>
<proteinExistence type="inferred from homology"/>
<keyword evidence="3" id="KW-0862">Zinc</keyword>
<dbReference type="SUPFAM" id="SSF51316">
    <property type="entry name" value="Mss4-like"/>
    <property type="match status" value="2"/>
</dbReference>
<dbReference type="PROSITE" id="PS51891">
    <property type="entry name" value="CENP_V_GFA"/>
    <property type="match status" value="1"/>
</dbReference>
<evidence type="ECO:0000256" key="4">
    <source>
        <dbReference type="ARBA" id="ARBA00023239"/>
    </source>
</evidence>
<evidence type="ECO:0000313" key="8">
    <source>
        <dbReference type="Proteomes" id="UP001286456"/>
    </source>
</evidence>
<dbReference type="EMBL" id="JAUEPO010000004">
    <property type="protein sequence ID" value="KAK3323301.1"/>
    <property type="molecule type" value="Genomic_DNA"/>
</dbReference>
<sequence>MASDLPHQLPAANKTLTAQCLCKAVHFTITLPTSALPLPVHLCHCHICRYTHGTLNVFHAALPAHITPTFIAPSSIESSLTGYIHSSLAASERLFCSTCGCHIGDRDLVPSPSTGIAEWRVATSIFDQHTPSTFQIRSHAFTRAGTAAGLHQWLPTLGSRTLNHWDPEPNSTTFPIPQPPPLQPELDENGNERLRAECHCGGVSFTIPRPYVPGIADDKVLSRYVSREDPRKWLACLDVCDDCRLVDGTHVVAWTFIPLAHIEPKIPADFKGFGTLVTYQSSEDVVRSFCGVCGATVFFSCKSRTDEAGGGKRTVVDVAVGLLRAPEGATAENWLTWRTGRLAWRDSGMRYDGEFTQSLEKGLREWGVKRDGKVLGFTIPYED</sequence>
<dbReference type="InterPro" id="IPR011057">
    <property type="entry name" value="Mss4-like_sf"/>
</dbReference>
<dbReference type="Pfam" id="PF04828">
    <property type="entry name" value="GFA"/>
    <property type="match status" value="1"/>
</dbReference>
<dbReference type="PANTHER" id="PTHR33337:SF31">
    <property type="entry name" value="DUF636 DOMAIN PROTEIN (AFU_ORTHOLOGUE AFUA_2G12650)"/>
    <property type="match status" value="1"/>
</dbReference>
<evidence type="ECO:0000256" key="1">
    <source>
        <dbReference type="ARBA" id="ARBA00005495"/>
    </source>
</evidence>
<feature type="domain" description="CENP-V/GFA" evidence="6">
    <location>
        <begin position="16"/>
        <end position="166"/>
    </location>
</feature>